<evidence type="ECO:0000313" key="2">
    <source>
        <dbReference type="EMBL" id="VDD61545.1"/>
    </source>
</evidence>
<evidence type="ECO:0000256" key="1">
    <source>
        <dbReference type="SAM" id="MobiDB-lite"/>
    </source>
</evidence>
<protein>
    <submittedName>
        <fullName evidence="2">Uncharacterized protein</fullName>
    </submittedName>
</protein>
<dbReference type="EMBL" id="LR031880">
    <property type="protein sequence ID" value="VDD61545.1"/>
    <property type="molecule type" value="Genomic_DNA"/>
</dbReference>
<organism evidence="2">
    <name type="scientific">Brassica oleracea</name>
    <name type="common">Wild cabbage</name>
    <dbReference type="NCBI Taxonomy" id="3712"/>
    <lineage>
        <taxon>Eukaryota</taxon>
        <taxon>Viridiplantae</taxon>
        <taxon>Streptophyta</taxon>
        <taxon>Embryophyta</taxon>
        <taxon>Tracheophyta</taxon>
        <taxon>Spermatophyta</taxon>
        <taxon>Magnoliopsida</taxon>
        <taxon>eudicotyledons</taxon>
        <taxon>Gunneridae</taxon>
        <taxon>Pentapetalae</taxon>
        <taxon>rosids</taxon>
        <taxon>malvids</taxon>
        <taxon>Brassicales</taxon>
        <taxon>Brassicaceae</taxon>
        <taxon>Brassiceae</taxon>
        <taxon>Brassica</taxon>
    </lineage>
</organism>
<accession>A0A3P6GZ70</accession>
<name>A0A3P6GZ70_BRAOL</name>
<sequence>MEPLFDLLVAPPPPTSFSCLLRRQKSCHSASGQQTVEREETDFELKKQR</sequence>
<feature type="region of interest" description="Disordered" evidence="1">
    <location>
        <begin position="28"/>
        <end position="49"/>
    </location>
</feature>
<gene>
    <name evidence="2" type="ORF">BOLC6T36998H</name>
</gene>
<proteinExistence type="predicted"/>
<dbReference type="AlphaFoldDB" id="A0A3P6GZ70"/>
<reference evidence="2" key="1">
    <citation type="submission" date="2018-11" db="EMBL/GenBank/DDBJ databases">
        <authorList>
            <consortium name="Genoscope - CEA"/>
            <person name="William W."/>
        </authorList>
    </citation>
    <scope>NUCLEOTIDE SEQUENCE</scope>
</reference>